<keyword evidence="1" id="KW-1133">Transmembrane helix</keyword>
<evidence type="ECO:0000313" key="2">
    <source>
        <dbReference type="EMBL" id="PWV81429.1"/>
    </source>
</evidence>
<dbReference type="Proteomes" id="UP000246410">
    <property type="component" value="Unassembled WGS sequence"/>
</dbReference>
<gene>
    <name evidence="2" type="ORF">DFR69_101772</name>
</gene>
<keyword evidence="1" id="KW-0472">Membrane</keyword>
<protein>
    <submittedName>
        <fullName evidence="2">Uncharacterized protein</fullName>
    </submittedName>
</protein>
<keyword evidence="1" id="KW-0812">Transmembrane</keyword>
<comment type="caution">
    <text evidence="2">The sequence shown here is derived from an EMBL/GenBank/DDBJ whole genome shotgun (WGS) entry which is preliminary data.</text>
</comment>
<reference evidence="2 3" key="1">
    <citation type="submission" date="2018-05" db="EMBL/GenBank/DDBJ databases">
        <title>Genomic Encyclopedia of Type Strains, Phase IV (KMG-IV): sequencing the most valuable type-strain genomes for metagenomic binning, comparative biology and taxonomic classification.</title>
        <authorList>
            <person name="Goeker M."/>
        </authorList>
    </citation>
    <scope>NUCLEOTIDE SEQUENCE [LARGE SCALE GENOMIC DNA]</scope>
    <source>
        <strain evidence="2 3">DSM 44717</strain>
    </source>
</reference>
<evidence type="ECO:0000256" key="1">
    <source>
        <dbReference type="SAM" id="Phobius"/>
    </source>
</evidence>
<accession>A0A317P1D2</accession>
<evidence type="ECO:0000313" key="3">
    <source>
        <dbReference type="Proteomes" id="UP000246410"/>
    </source>
</evidence>
<dbReference type="AlphaFoldDB" id="A0A317P1D2"/>
<sequence length="91" mass="9322">MLNLIIVAALCAGIGAVALLAASIAESRATDALTASHTASHFIGDGNPTGSFFVLRARHDRLHRLSTRLLAVCAVAALAATGFAIYAVAVY</sequence>
<dbReference type="EMBL" id="QGTL01000001">
    <property type="protein sequence ID" value="PWV81429.1"/>
    <property type="molecule type" value="Genomic_DNA"/>
</dbReference>
<feature type="transmembrane region" description="Helical" evidence="1">
    <location>
        <begin position="69"/>
        <end position="89"/>
    </location>
</feature>
<keyword evidence="3" id="KW-1185">Reference proteome</keyword>
<proteinExistence type="predicted"/>
<name>A0A317P1D2_9NOCA</name>
<dbReference type="RefSeq" id="WP_110035941.1">
    <property type="nucleotide sequence ID" value="NZ_JARWQV010000384.1"/>
</dbReference>
<organism evidence="2 3">
    <name type="scientific">Nocardia neocaledoniensis</name>
    <dbReference type="NCBI Taxonomy" id="236511"/>
    <lineage>
        <taxon>Bacteria</taxon>
        <taxon>Bacillati</taxon>
        <taxon>Actinomycetota</taxon>
        <taxon>Actinomycetes</taxon>
        <taxon>Mycobacteriales</taxon>
        <taxon>Nocardiaceae</taxon>
        <taxon>Nocardia</taxon>
    </lineage>
</organism>